<feature type="region of interest" description="Disordered" evidence="1">
    <location>
        <begin position="1"/>
        <end position="25"/>
    </location>
</feature>
<evidence type="ECO:0000313" key="4">
    <source>
        <dbReference type="Proteomes" id="UP000612282"/>
    </source>
</evidence>
<evidence type="ECO:0000259" key="2">
    <source>
        <dbReference type="PROSITE" id="PS51819"/>
    </source>
</evidence>
<reference evidence="3 4" key="1">
    <citation type="submission" date="2021-01" db="EMBL/GenBank/DDBJ databases">
        <title>Whole genome shotgun sequence of Actinoplanes couchii NBRC 106145.</title>
        <authorList>
            <person name="Komaki H."/>
            <person name="Tamura T."/>
        </authorList>
    </citation>
    <scope>NUCLEOTIDE SEQUENCE [LARGE SCALE GENOMIC DNA]</scope>
    <source>
        <strain evidence="3 4">NBRC 106145</strain>
    </source>
</reference>
<dbReference type="PROSITE" id="PS51819">
    <property type="entry name" value="VOC"/>
    <property type="match status" value="1"/>
</dbReference>
<evidence type="ECO:0000256" key="1">
    <source>
        <dbReference type="SAM" id="MobiDB-lite"/>
    </source>
</evidence>
<organism evidence="3 4">
    <name type="scientific">Actinoplanes couchii</name>
    <dbReference type="NCBI Taxonomy" id="403638"/>
    <lineage>
        <taxon>Bacteria</taxon>
        <taxon>Bacillati</taxon>
        <taxon>Actinomycetota</taxon>
        <taxon>Actinomycetes</taxon>
        <taxon>Micromonosporales</taxon>
        <taxon>Micromonosporaceae</taxon>
        <taxon>Actinoplanes</taxon>
    </lineage>
</organism>
<sequence>MPSGLRIDRDPGRGQRLQIPAGGGDRHLQLGGDLGGGHPAAGLHQQKGGYEAIGTHAVKVARKSAQRVSTFPGNVGPMLRGFTTVTFFADDLDAARAWYTTVFGIEPYFVRDGGYLEWRVGDHRNEFGILNSRFAPHPHRPEPSGAIIYWAVDDVAASYQRLRELGATEHDKPTERGPGYVTASVVDPFGNVLGVMFNQHYLDTVAACRTQSSGN</sequence>
<accession>A0ABQ3XHT2</accession>
<proteinExistence type="predicted"/>
<keyword evidence="4" id="KW-1185">Reference proteome</keyword>
<dbReference type="InterPro" id="IPR004360">
    <property type="entry name" value="Glyas_Fos-R_dOase_dom"/>
</dbReference>
<gene>
    <name evidence="3" type="ORF">Aco03nite_064550</name>
</gene>
<name>A0ABQ3XHT2_9ACTN</name>
<dbReference type="SUPFAM" id="SSF54593">
    <property type="entry name" value="Glyoxalase/Bleomycin resistance protein/Dihydroxybiphenyl dioxygenase"/>
    <property type="match status" value="1"/>
</dbReference>
<feature type="domain" description="VOC" evidence="2">
    <location>
        <begin position="81"/>
        <end position="199"/>
    </location>
</feature>
<dbReference type="InterPro" id="IPR037523">
    <property type="entry name" value="VOC_core"/>
</dbReference>
<protein>
    <recommendedName>
        <fullName evidence="2">VOC domain-containing protein</fullName>
    </recommendedName>
</protein>
<evidence type="ECO:0000313" key="3">
    <source>
        <dbReference type="EMBL" id="GID58051.1"/>
    </source>
</evidence>
<dbReference type="Proteomes" id="UP000612282">
    <property type="component" value="Unassembled WGS sequence"/>
</dbReference>
<dbReference type="EMBL" id="BOMG01000080">
    <property type="protein sequence ID" value="GID58051.1"/>
    <property type="molecule type" value="Genomic_DNA"/>
</dbReference>
<dbReference type="Gene3D" id="3.10.180.10">
    <property type="entry name" value="2,3-Dihydroxybiphenyl 1,2-Dioxygenase, domain 1"/>
    <property type="match status" value="1"/>
</dbReference>
<dbReference type="Pfam" id="PF00903">
    <property type="entry name" value="Glyoxalase"/>
    <property type="match status" value="1"/>
</dbReference>
<dbReference type="InterPro" id="IPR029068">
    <property type="entry name" value="Glyas_Bleomycin-R_OHBP_Dase"/>
</dbReference>
<feature type="compositionally biased region" description="Basic and acidic residues" evidence="1">
    <location>
        <begin position="1"/>
        <end position="13"/>
    </location>
</feature>
<comment type="caution">
    <text evidence="3">The sequence shown here is derived from an EMBL/GenBank/DDBJ whole genome shotgun (WGS) entry which is preliminary data.</text>
</comment>